<accession>A0A1I6FS31</accession>
<keyword evidence="2" id="KW-1185">Reference proteome</keyword>
<reference evidence="2" key="1">
    <citation type="submission" date="2016-10" db="EMBL/GenBank/DDBJ databases">
        <authorList>
            <person name="Varghese N."/>
            <person name="Submissions S."/>
        </authorList>
    </citation>
    <scope>NUCLEOTIDE SEQUENCE [LARGE SCALE GENOMIC DNA]</scope>
    <source>
        <strain evidence="2">DSM 26921</strain>
    </source>
</reference>
<evidence type="ECO:0000313" key="1">
    <source>
        <dbReference type="EMBL" id="SFR32741.1"/>
    </source>
</evidence>
<dbReference type="STRING" id="670154.SAMN04488002_0192"/>
<organism evidence="1 2">
    <name type="scientific">Litoreibacter janthinus</name>
    <dbReference type="NCBI Taxonomy" id="670154"/>
    <lineage>
        <taxon>Bacteria</taxon>
        <taxon>Pseudomonadati</taxon>
        <taxon>Pseudomonadota</taxon>
        <taxon>Alphaproteobacteria</taxon>
        <taxon>Rhodobacterales</taxon>
        <taxon>Roseobacteraceae</taxon>
        <taxon>Litoreibacter</taxon>
    </lineage>
</organism>
<name>A0A1I6FS31_9RHOB</name>
<dbReference type="AlphaFoldDB" id="A0A1I6FS31"/>
<sequence length="87" mass="9465">MLSLILDQLIPSFGFVAMSSSSMHAIVFGPEASAPMNSGMSKILTFFCITKAICDPNTCRMIRLSDAKNFNEIAPVSLQYKLTKSDA</sequence>
<proteinExistence type="predicted"/>
<gene>
    <name evidence="1" type="ORF">SAMN04488002_0192</name>
</gene>
<dbReference type="EMBL" id="FOYO01000001">
    <property type="protein sequence ID" value="SFR32741.1"/>
    <property type="molecule type" value="Genomic_DNA"/>
</dbReference>
<dbReference type="Proteomes" id="UP000199658">
    <property type="component" value="Unassembled WGS sequence"/>
</dbReference>
<protein>
    <submittedName>
        <fullName evidence="1">Uncharacterized protein</fullName>
    </submittedName>
</protein>
<evidence type="ECO:0000313" key="2">
    <source>
        <dbReference type="Proteomes" id="UP000199658"/>
    </source>
</evidence>